<dbReference type="InterPro" id="IPR022263">
    <property type="entry name" value="KxYKxGKxW"/>
</dbReference>
<dbReference type="InterPro" id="IPR026465">
    <property type="entry name" value="Ser_adhes_glycop_N"/>
</dbReference>
<accession>A0A6G2DW73</accession>
<reference evidence="2 3" key="1">
    <citation type="submission" date="2019-11" db="EMBL/GenBank/DDBJ databases">
        <title>Growth characteristics of pneumococcus vary with the chemical composition of the capsule and with environmental conditions.</title>
        <authorList>
            <person name="Tothpal A."/>
            <person name="Desobry K."/>
            <person name="Joshi S."/>
            <person name="Wyllie A.L."/>
            <person name="Weinberger D.M."/>
        </authorList>
    </citation>
    <scope>NUCLEOTIDE SEQUENCE [LARGE SCALE GENOMIC DNA]</scope>
    <source>
        <strain evidence="3">pnumococcus23A</strain>
    </source>
</reference>
<dbReference type="AlphaFoldDB" id="A0A6G2DW73"/>
<dbReference type="RefSeq" id="WP_330163654.1">
    <property type="nucleotide sequence ID" value="NZ_WNHS01000284.1"/>
</dbReference>
<evidence type="ECO:0000313" key="3">
    <source>
        <dbReference type="Proteomes" id="UP000490982"/>
    </source>
</evidence>
<protein>
    <submittedName>
        <fullName evidence="2">Accessory Sec-dependent serine-rich glycoprotein adhesin</fullName>
    </submittedName>
</protein>
<keyword evidence="1" id="KW-0732">Signal</keyword>
<name>A0A6G2DW73_STREE</name>
<organism evidence="2 3">
    <name type="scientific">Streptococcus pneumoniae</name>
    <dbReference type="NCBI Taxonomy" id="1313"/>
    <lineage>
        <taxon>Bacteria</taxon>
        <taxon>Bacillati</taxon>
        <taxon>Bacillota</taxon>
        <taxon>Bacilli</taxon>
        <taxon>Lactobacillales</taxon>
        <taxon>Streptococcaceae</taxon>
        <taxon>Streptococcus</taxon>
    </lineage>
</organism>
<gene>
    <name evidence="2" type="ORF">GM537_12095</name>
</gene>
<evidence type="ECO:0000256" key="1">
    <source>
        <dbReference type="ARBA" id="ARBA00022729"/>
    </source>
</evidence>
<dbReference type="Proteomes" id="UP000490982">
    <property type="component" value="Unassembled WGS sequence"/>
</dbReference>
<dbReference type="NCBIfam" id="TIGR03715">
    <property type="entry name" value="KxYKxGKxW"/>
    <property type="match status" value="1"/>
</dbReference>
<proteinExistence type="predicted"/>
<dbReference type="Pfam" id="PF19258">
    <property type="entry name" value="KxYKxGKxW_sig"/>
    <property type="match status" value="1"/>
</dbReference>
<dbReference type="NCBIfam" id="TIGR04224">
    <property type="entry name" value="ser_adhes_Nterm"/>
    <property type="match status" value="1"/>
</dbReference>
<dbReference type="EMBL" id="WNHS01000284">
    <property type="protein sequence ID" value="MTW25533.1"/>
    <property type="molecule type" value="Genomic_DNA"/>
</dbReference>
<evidence type="ECO:0000313" key="2">
    <source>
        <dbReference type="EMBL" id="MTW25533.1"/>
    </source>
</evidence>
<feature type="non-terminal residue" evidence="2">
    <location>
        <position position="135"/>
    </location>
</feature>
<comment type="caution">
    <text evidence="2">The sequence shown here is derived from an EMBL/GenBank/DDBJ whole genome shotgun (WGS) entry which is preliminary data.</text>
</comment>
<sequence>MFFRRQKGEYRETDRVTRFKLIKSGKHWLRASTSLFGLFKVMRGGVDTTQVMTETVEDKVSHSITGLDILKGIVAAGTVISGTVATQTKVFTNESAVLEKTVEKTDALATNGTVVLGTISTSNSASSTSLSASES</sequence>